<proteinExistence type="predicted"/>
<sequence>MFFSRKNDFKNKKSNNTSSLLKDISLFSKTTGPQYGGSSLGAHLKTSSKKHSVYYLAKHNFLEYFACEVLLALGINTPKIRIIDLQQGEQNYLMASQAIENYIPIHVLRPDVDNSLPSELQILRDTYELNIENQLIINKFDGTIYKISGNLFTLDLAALFLSDTDLQPKGNNIGLIKKGNRFYAITIDKELTNFNGSNYYQLHGRLDDNILEDKLFKTQTSEQALFLIYAISVCLTLDTDGKCIFDKIFENPRVSNTRYLNEITATSCKNIKKSANSIINHYKNTLGETVLSQFAEREKVRSHLADNIIHQLELNGMLFDAAKVKNVLMEDLRAPYCTSFFHEPLISQSDVNENPPLIQRLIDDLTNELNSESGYIFDFNKNPPKESMEQTTSYNFYC</sequence>
<dbReference type="InParanoid" id="G9ENK3"/>
<name>G9ENK3_9GAMM</name>
<dbReference type="RefSeq" id="WP_006870755.1">
    <property type="nucleotide sequence ID" value="NZ_JH413818.1"/>
</dbReference>
<dbReference type="HOGENOM" id="CLU_692220_0_0_6"/>
<dbReference type="STRING" id="658187.LDG_6827"/>
<dbReference type="AlphaFoldDB" id="G9ENK3"/>
<gene>
    <name evidence="1" type="ORF">LDG_6827</name>
</gene>
<accession>G9ENK3</accession>
<protein>
    <submittedName>
        <fullName evidence="1">Uncharacterized protein</fullName>
    </submittedName>
</protein>
<organism evidence="1 2">
    <name type="scientific">Legionella drancourtii LLAP12</name>
    <dbReference type="NCBI Taxonomy" id="658187"/>
    <lineage>
        <taxon>Bacteria</taxon>
        <taxon>Pseudomonadati</taxon>
        <taxon>Pseudomonadota</taxon>
        <taxon>Gammaproteobacteria</taxon>
        <taxon>Legionellales</taxon>
        <taxon>Legionellaceae</taxon>
        <taxon>Legionella</taxon>
    </lineage>
</organism>
<dbReference type="Proteomes" id="UP000002770">
    <property type="component" value="Unassembled WGS sequence"/>
</dbReference>
<keyword evidence="2" id="KW-1185">Reference proteome</keyword>
<evidence type="ECO:0000313" key="1">
    <source>
        <dbReference type="EMBL" id="EHL31116.1"/>
    </source>
</evidence>
<dbReference type="OrthoDB" id="5641577at2"/>
<evidence type="ECO:0000313" key="2">
    <source>
        <dbReference type="Proteomes" id="UP000002770"/>
    </source>
</evidence>
<dbReference type="EMBL" id="JH413818">
    <property type="protein sequence ID" value="EHL31116.1"/>
    <property type="molecule type" value="Genomic_DNA"/>
</dbReference>
<reference evidence="1 2" key="1">
    <citation type="journal article" date="2011" name="BMC Genomics">
        <title>Insight into cross-talk between intra-amoebal pathogens.</title>
        <authorList>
            <person name="Gimenez G."/>
            <person name="Bertelli C."/>
            <person name="Moliner C."/>
            <person name="Robert C."/>
            <person name="Raoult D."/>
            <person name="Fournier P.E."/>
            <person name="Greub G."/>
        </authorList>
    </citation>
    <scope>NUCLEOTIDE SEQUENCE [LARGE SCALE GENOMIC DNA]</scope>
    <source>
        <strain evidence="1 2">LLAP12</strain>
    </source>
</reference>